<sequence>MIGTIAQRSSELGPLGSYDPSYNRPSYNDFLNATWSFELIRPSCAQYVPAFEEAIEALRVLQRLVSETGNNRCLLRDTEVGLGPVVQFERALFAKQPEHESDARLQESLAWPVPYSSAKRFIYASARHCFAPLLAYHANGYAIAPVDLDTQLRGSIVEVSFTLRHHTLRTYDCDQFRAHFDKIVVLHPGPRCTRPLKFNEARGGDTLDRGSPDDVWFATQVPHD</sequence>
<evidence type="ECO:0000313" key="2">
    <source>
        <dbReference type="Proteomes" id="UP000807025"/>
    </source>
</evidence>
<gene>
    <name evidence="1" type="ORF">BDN71DRAFT_1506584</name>
</gene>
<dbReference type="EMBL" id="MU154560">
    <property type="protein sequence ID" value="KAF9495648.1"/>
    <property type="molecule type" value="Genomic_DNA"/>
</dbReference>
<dbReference type="OrthoDB" id="3064537at2759"/>
<keyword evidence="2" id="KW-1185">Reference proteome</keyword>
<reference evidence="1" key="1">
    <citation type="submission" date="2020-11" db="EMBL/GenBank/DDBJ databases">
        <authorList>
            <consortium name="DOE Joint Genome Institute"/>
            <person name="Ahrendt S."/>
            <person name="Riley R."/>
            <person name="Andreopoulos W."/>
            <person name="Labutti K."/>
            <person name="Pangilinan J."/>
            <person name="Ruiz-Duenas F.J."/>
            <person name="Barrasa J.M."/>
            <person name="Sanchez-Garcia M."/>
            <person name="Camarero S."/>
            <person name="Miyauchi S."/>
            <person name="Serrano A."/>
            <person name="Linde D."/>
            <person name="Babiker R."/>
            <person name="Drula E."/>
            <person name="Ayuso-Fernandez I."/>
            <person name="Pacheco R."/>
            <person name="Padilla G."/>
            <person name="Ferreira P."/>
            <person name="Barriuso J."/>
            <person name="Kellner H."/>
            <person name="Castanera R."/>
            <person name="Alfaro M."/>
            <person name="Ramirez L."/>
            <person name="Pisabarro A.G."/>
            <person name="Kuo A."/>
            <person name="Tritt A."/>
            <person name="Lipzen A."/>
            <person name="He G."/>
            <person name="Yan M."/>
            <person name="Ng V."/>
            <person name="Cullen D."/>
            <person name="Martin F."/>
            <person name="Rosso M.-N."/>
            <person name="Henrissat B."/>
            <person name="Hibbett D."/>
            <person name="Martinez A.T."/>
            <person name="Grigoriev I.V."/>
        </authorList>
    </citation>
    <scope>NUCLEOTIDE SEQUENCE</scope>
    <source>
        <strain evidence="1">ATCC 90797</strain>
    </source>
</reference>
<comment type="caution">
    <text evidence="1">The sequence shown here is derived from an EMBL/GenBank/DDBJ whole genome shotgun (WGS) entry which is preliminary data.</text>
</comment>
<protein>
    <submittedName>
        <fullName evidence="1">Uncharacterized protein</fullName>
    </submittedName>
</protein>
<accession>A0A9P5ZWL6</accession>
<dbReference type="Proteomes" id="UP000807025">
    <property type="component" value="Unassembled WGS sequence"/>
</dbReference>
<proteinExistence type="predicted"/>
<dbReference type="AlphaFoldDB" id="A0A9P5ZWL6"/>
<organism evidence="1 2">
    <name type="scientific">Pleurotus eryngii</name>
    <name type="common">Boletus of the steppes</name>
    <dbReference type="NCBI Taxonomy" id="5323"/>
    <lineage>
        <taxon>Eukaryota</taxon>
        <taxon>Fungi</taxon>
        <taxon>Dikarya</taxon>
        <taxon>Basidiomycota</taxon>
        <taxon>Agaricomycotina</taxon>
        <taxon>Agaricomycetes</taxon>
        <taxon>Agaricomycetidae</taxon>
        <taxon>Agaricales</taxon>
        <taxon>Pleurotineae</taxon>
        <taxon>Pleurotaceae</taxon>
        <taxon>Pleurotus</taxon>
    </lineage>
</organism>
<name>A0A9P5ZWL6_PLEER</name>
<evidence type="ECO:0000313" key="1">
    <source>
        <dbReference type="EMBL" id="KAF9495648.1"/>
    </source>
</evidence>